<accession>A0A3S4ZQB1</accession>
<protein>
    <recommendedName>
        <fullName evidence="4">Cadherin domain-containing protein</fullName>
    </recommendedName>
</protein>
<proteinExistence type="predicted"/>
<dbReference type="CDD" id="cd11304">
    <property type="entry name" value="Cadherin_repeat"/>
    <property type="match status" value="1"/>
</dbReference>
<evidence type="ECO:0000313" key="2">
    <source>
        <dbReference type="EMBL" id="VEL09279.1"/>
    </source>
</evidence>
<reference evidence="2" key="1">
    <citation type="submission" date="2018-11" db="EMBL/GenBank/DDBJ databases">
        <authorList>
            <consortium name="Pathogen Informatics"/>
        </authorList>
    </citation>
    <scope>NUCLEOTIDE SEQUENCE</scope>
</reference>
<evidence type="ECO:0000313" key="3">
    <source>
        <dbReference type="Proteomes" id="UP000784294"/>
    </source>
</evidence>
<dbReference type="Gene3D" id="2.60.40.60">
    <property type="entry name" value="Cadherins"/>
    <property type="match status" value="1"/>
</dbReference>
<dbReference type="EMBL" id="CAAALY010005928">
    <property type="protein sequence ID" value="VEL09279.1"/>
    <property type="molecule type" value="Genomic_DNA"/>
</dbReference>
<dbReference type="GO" id="GO:0005509">
    <property type="term" value="F:calcium ion binding"/>
    <property type="evidence" value="ECO:0007669"/>
    <property type="project" value="InterPro"/>
</dbReference>
<comment type="caution">
    <text evidence="2">The sequence shown here is derived from an EMBL/GenBank/DDBJ whole genome shotgun (WGS) entry which is preliminary data.</text>
</comment>
<feature type="region of interest" description="Disordered" evidence="1">
    <location>
        <begin position="64"/>
        <end position="103"/>
    </location>
</feature>
<dbReference type="SUPFAM" id="SSF49313">
    <property type="entry name" value="Cadherin-like"/>
    <property type="match status" value="1"/>
</dbReference>
<feature type="compositionally biased region" description="Low complexity" evidence="1">
    <location>
        <begin position="71"/>
        <end position="80"/>
    </location>
</feature>
<evidence type="ECO:0000256" key="1">
    <source>
        <dbReference type="SAM" id="MobiDB-lite"/>
    </source>
</evidence>
<feature type="compositionally biased region" description="Polar residues" evidence="1">
    <location>
        <begin position="91"/>
        <end position="103"/>
    </location>
</feature>
<name>A0A3S4ZQB1_9PLAT</name>
<dbReference type="Proteomes" id="UP000784294">
    <property type="component" value="Unassembled WGS sequence"/>
</dbReference>
<evidence type="ECO:0008006" key="4">
    <source>
        <dbReference type="Google" id="ProtNLM"/>
    </source>
</evidence>
<sequence>MKLLRNSMLHSEGKVIATDADINANGNLTYSIRQSTGPADLFDINARSGVIFLLRQVPLNWRASGLPLPQTSGKSETGKTTGRDPRESGDGLSNSETRWLDNTDTSQLGGLAQISREEDESDESLASQLDTKNRYEAGHNWPPYLVRVEACDQGQKPRCSSFSNLQIQVVILAFVCNPVGIRLGQHRFLLKVHFAAKHNK</sequence>
<dbReference type="GO" id="GO:0016020">
    <property type="term" value="C:membrane"/>
    <property type="evidence" value="ECO:0007669"/>
    <property type="project" value="InterPro"/>
</dbReference>
<organism evidence="2 3">
    <name type="scientific">Protopolystoma xenopodis</name>
    <dbReference type="NCBI Taxonomy" id="117903"/>
    <lineage>
        <taxon>Eukaryota</taxon>
        <taxon>Metazoa</taxon>
        <taxon>Spiralia</taxon>
        <taxon>Lophotrochozoa</taxon>
        <taxon>Platyhelminthes</taxon>
        <taxon>Monogenea</taxon>
        <taxon>Polyopisthocotylea</taxon>
        <taxon>Polystomatidea</taxon>
        <taxon>Polystomatidae</taxon>
        <taxon>Protopolystoma</taxon>
    </lineage>
</organism>
<dbReference type="InterPro" id="IPR015919">
    <property type="entry name" value="Cadherin-like_sf"/>
</dbReference>
<gene>
    <name evidence="2" type="ORF">PXEA_LOCUS2719</name>
</gene>
<keyword evidence="3" id="KW-1185">Reference proteome</keyword>
<dbReference type="AlphaFoldDB" id="A0A3S4ZQB1"/>